<sequence length="63" mass="7483">MFTFAVTCSYICLNYFVVHIRLMYYIDVQRCCQCSLFEDKLSTGTPSRSTFANVIWKWMHLVT</sequence>
<proteinExistence type="evidence at transcript level"/>
<name>C0P8Y7_MAIZE</name>
<dbReference type="EMBL" id="BT064756">
    <property type="protein sequence ID" value="ACN30632.1"/>
    <property type="molecule type" value="mRNA"/>
</dbReference>
<reference evidence="1" key="1">
    <citation type="journal article" date="2009" name="PLoS Genet.">
        <title>Sequencing, mapping, and analysis of 27,455 maize full-length cDNAs.</title>
        <authorList>
            <person name="Soderlund C."/>
            <person name="Descour A."/>
            <person name="Kudrna D."/>
            <person name="Bomhoff M."/>
            <person name="Boyd L."/>
            <person name="Currie J."/>
            <person name="Angelova A."/>
            <person name="Collura K."/>
            <person name="Wissotski M."/>
            <person name="Ashley E."/>
            <person name="Morrow D."/>
            <person name="Fernandes J."/>
            <person name="Walbot V."/>
            <person name="Yu Y."/>
        </authorList>
    </citation>
    <scope>NUCLEOTIDE SEQUENCE</scope>
    <source>
        <strain evidence="1">B73</strain>
    </source>
</reference>
<accession>C0P8Y7</accession>
<organism evidence="1">
    <name type="scientific">Zea mays</name>
    <name type="common">Maize</name>
    <dbReference type="NCBI Taxonomy" id="4577"/>
    <lineage>
        <taxon>Eukaryota</taxon>
        <taxon>Viridiplantae</taxon>
        <taxon>Streptophyta</taxon>
        <taxon>Embryophyta</taxon>
        <taxon>Tracheophyta</taxon>
        <taxon>Spermatophyta</taxon>
        <taxon>Magnoliopsida</taxon>
        <taxon>Liliopsida</taxon>
        <taxon>Poales</taxon>
        <taxon>Poaceae</taxon>
        <taxon>PACMAD clade</taxon>
        <taxon>Panicoideae</taxon>
        <taxon>Andropogonodae</taxon>
        <taxon>Andropogoneae</taxon>
        <taxon>Tripsacinae</taxon>
        <taxon>Zea</taxon>
    </lineage>
</organism>
<protein>
    <submittedName>
        <fullName evidence="1">Uncharacterized protein</fullName>
    </submittedName>
</protein>
<dbReference type="AlphaFoldDB" id="C0P8Y7"/>
<evidence type="ECO:0000313" key="1">
    <source>
        <dbReference type="EMBL" id="ACN30632.1"/>
    </source>
</evidence>